<reference evidence="5" key="1">
    <citation type="journal article" date="2014" name="Int. J. Syst. Evol. Microbiol.">
        <title>Complete genome sequence of Corynebacterium casei LMG S-19264T (=DSM 44701T), isolated from a smear-ripened cheese.</title>
        <authorList>
            <consortium name="US DOE Joint Genome Institute (JGI-PGF)"/>
            <person name="Walter F."/>
            <person name="Albersmeier A."/>
            <person name="Kalinowski J."/>
            <person name="Ruckert C."/>
        </authorList>
    </citation>
    <scope>NUCLEOTIDE SEQUENCE</scope>
    <source>
        <strain evidence="5">JCM 19831</strain>
    </source>
</reference>
<gene>
    <name evidence="5" type="primary">ugpB</name>
    <name evidence="5" type="ORF">GCM10007977_000690</name>
</gene>
<dbReference type="GO" id="GO:0042956">
    <property type="term" value="P:maltodextrin transmembrane transport"/>
    <property type="evidence" value="ECO:0007669"/>
    <property type="project" value="TreeGrafter"/>
</dbReference>
<dbReference type="EMBL" id="BMPI01000001">
    <property type="protein sequence ID" value="GGM03180.1"/>
    <property type="molecule type" value="Genomic_DNA"/>
</dbReference>
<evidence type="ECO:0000256" key="3">
    <source>
        <dbReference type="ARBA" id="ARBA00022729"/>
    </source>
</evidence>
<dbReference type="PANTHER" id="PTHR30061">
    <property type="entry name" value="MALTOSE-BINDING PERIPLASMIC PROTEIN"/>
    <property type="match status" value="1"/>
</dbReference>
<keyword evidence="6" id="KW-1185">Reference proteome</keyword>
<dbReference type="Proteomes" id="UP000642070">
    <property type="component" value="Unassembled WGS sequence"/>
</dbReference>
<evidence type="ECO:0000313" key="5">
    <source>
        <dbReference type="EMBL" id="GGM03180.1"/>
    </source>
</evidence>
<dbReference type="AlphaFoldDB" id="A0A917SZ34"/>
<organism evidence="5 6">
    <name type="scientific">Dactylosporangium sucinum</name>
    <dbReference type="NCBI Taxonomy" id="1424081"/>
    <lineage>
        <taxon>Bacteria</taxon>
        <taxon>Bacillati</taxon>
        <taxon>Actinomycetota</taxon>
        <taxon>Actinomycetes</taxon>
        <taxon>Micromonosporales</taxon>
        <taxon>Micromonosporaceae</taxon>
        <taxon>Dactylosporangium</taxon>
    </lineage>
</organism>
<dbReference type="PROSITE" id="PS51257">
    <property type="entry name" value="PROKAR_LIPOPROTEIN"/>
    <property type="match status" value="1"/>
</dbReference>
<keyword evidence="2" id="KW-0813">Transport</keyword>
<accession>A0A917SZ34</accession>
<comment type="caution">
    <text evidence="5">The sequence shown here is derived from an EMBL/GenBank/DDBJ whole genome shotgun (WGS) entry which is preliminary data.</text>
</comment>
<name>A0A917SZ34_9ACTN</name>
<evidence type="ECO:0000256" key="1">
    <source>
        <dbReference type="ARBA" id="ARBA00008520"/>
    </source>
</evidence>
<protein>
    <submittedName>
        <fullName evidence="5">ABC transporter substrate-binding protein</fullName>
    </submittedName>
</protein>
<reference evidence="5" key="2">
    <citation type="submission" date="2020-09" db="EMBL/GenBank/DDBJ databases">
        <authorList>
            <person name="Sun Q."/>
            <person name="Ohkuma M."/>
        </authorList>
    </citation>
    <scope>NUCLEOTIDE SEQUENCE</scope>
    <source>
        <strain evidence="5">JCM 19831</strain>
    </source>
</reference>
<evidence type="ECO:0000256" key="2">
    <source>
        <dbReference type="ARBA" id="ARBA00022448"/>
    </source>
</evidence>
<feature type="signal peptide" evidence="4">
    <location>
        <begin position="1"/>
        <end position="25"/>
    </location>
</feature>
<dbReference type="RefSeq" id="WP_190247630.1">
    <property type="nucleotide sequence ID" value="NZ_BMPI01000001.1"/>
</dbReference>
<dbReference type="PANTHER" id="PTHR30061:SF50">
    <property type="entry name" value="MALTOSE_MALTODEXTRIN-BINDING PERIPLASMIC PROTEIN"/>
    <property type="match status" value="1"/>
</dbReference>
<evidence type="ECO:0000313" key="6">
    <source>
        <dbReference type="Proteomes" id="UP000642070"/>
    </source>
</evidence>
<sequence>MRSPWKIAAVLVAGLLTAAGCGSNAASTDDGAVSLSLWTGFTGPDRPAYEALVKQFNDSHPKIKVTMDVQPWDAIGQKLPGAWATGQGPDLATPNFDPGVLFTYAKTNSLLPLDEAVGDGDGKLNTTLFPKAVTTAFTIDGKLYAAPANMATLVLYYNKAMLATDGVAVPTTADEFAAAAKKLTKTDAGKVTQYGISLADHSTIQMWPILQWMNGGDIVDAKGCATIAQAPSVQALQKWADLVAKDKVSPVGQTGSDADTLFSAKKAAMEINGPWAAAGFKAAGIDLGIAAIPVGAGGPVTLASTVPLAIGKSTKHKAQALEFLAWWTGKTAQAAFSDASGFPPVRTDVTPSNPVVAPFAAGLPHARLYLPGLSTSAKIDADVYVPLIGKITRGEPVEAAAQAAAEAINKITGCKP</sequence>
<dbReference type="Pfam" id="PF13416">
    <property type="entry name" value="SBP_bac_8"/>
    <property type="match status" value="1"/>
</dbReference>
<proteinExistence type="inferred from homology"/>
<dbReference type="Gene3D" id="3.40.190.10">
    <property type="entry name" value="Periplasmic binding protein-like II"/>
    <property type="match status" value="1"/>
</dbReference>
<dbReference type="InterPro" id="IPR006059">
    <property type="entry name" value="SBP"/>
</dbReference>
<evidence type="ECO:0000256" key="4">
    <source>
        <dbReference type="SAM" id="SignalP"/>
    </source>
</evidence>
<dbReference type="GO" id="GO:0055052">
    <property type="term" value="C:ATP-binding cassette (ABC) transporter complex, substrate-binding subunit-containing"/>
    <property type="evidence" value="ECO:0007669"/>
    <property type="project" value="TreeGrafter"/>
</dbReference>
<dbReference type="GO" id="GO:1901982">
    <property type="term" value="F:maltose binding"/>
    <property type="evidence" value="ECO:0007669"/>
    <property type="project" value="TreeGrafter"/>
</dbReference>
<keyword evidence="3 4" id="KW-0732">Signal</keyword>
<feature type="chain" id="PRO_5037664153" evidence="4">
    <location>
        <begin position="26"/>
        <end position="416"/>
    </location>
</feature>
<dbReference type="CDD" id="cd14748">
    <property type="entry name" value="PBP2_UgpB"/>
    <property type="match status" value="1"/>
</dbReference>
<dbReference type="SUPFAM" id="SSF53850">
    <property type="entry name" value="Periplasmic binding protein-like II"/>
    <property type="match status" value="1"/>
</dbReference>
<dbReference type="GO" id="GO:0015768">
    <property type="term" value="P:maltose transport"/>
    <property type="evidence" value="ECO:0007669"/>
    <property type="project" value="TreeGrafter"/>
</dbReference>
<comment type="similarity">
    <text evidence="1">Belongs to the bacterial solute-binding protein 1 family.</text>
</comment>